<dbReference type="Gene3D" id="1.20.1250.20">
    <property type="entry name" value="MFS general substrate transporter like domains"/>
    <property type="match status" value="1"/>
</dbReference>
<comment type="subcellular location">
    <subcellularLocation>
        <location evidence="1">Membrane</location>
        <topology evidence="1">Multi-pass membrane protein</topology>
    </subcellularLocation>
</comment>
<proteinExistence type="predicted"/>
<dbReference type="OrthoDB" id="10027823at2759"/>
<feature type="domain" description="Major facilitator superfamily (MFS) profile" evidence="4">
    <location>
        <begin position="13"/>
        <end position="431"/>
    </location>
</feature>
<feature type="transmembrane region" description="Helical" evidence="3">
    <location>
        <begin position="21"/>
        <end position="39"/>
    </location>
</feature>
<evidence type="ECO:0000313" key="6">
    <source>
        <dbReference type="Proteomes" id="UP000095085"/>
    </source>
</evidence>
<keyword evidence="3" id="KW-1133">Transmembrane helix</keyword>
<evidence type="ECO:0000256" key="2">
    <source>
        <dbReference type="SAM" id="MobiDB-lite"/>
    </source>
</evidence>
<dbReference type="GO" id="GO:0022857">
    <property type="term" value="F:transmembrane transporter activity"/>
    <property type="evidence" value="ECO:0007669"/>
    <property type="project" value="InterPro"/>
</dbReference>
<dbReference type="PANTHER" id="PTHR23520:SF2">
    <property type="entry name" value="ABR173CP"/>
    <property type="match status" value="1"/>
</dbReference>
<keyword evidence="6" id="KW-1185">Reference proteome</keyword>
<feature type="transmembrane region" description="Helical" evidence="3">
    <location>
        <begin position="327"/>
        <end position="347"/>
    </location>
</feature>
<dbReference type="InterPro" id="IPR011701">
    <property type="entry name" value="MFS"/>
</dbReference>
<dbReference type="Pfam" id="PF07690">
    <property type="entry name" value="MFS_1"/>
    <property type="match status" value="2"/>
</dbReference>
<feature type="transmembrane region" description="Helical" evidence="3">
    <location>
        <begin position="51"/>
        <end position="71"/>
    </location>
</feature>
<feature type="transmembrane region" description="Helical" evidence="3">
    <location>
        <begin position="143"/>
        <end position="168"/>
    </location>
</feature>
<sequence length="444" mass="48918">MHLWASFRESNKDIRLLWASVFARMCGFGLTNQVLVLYLELIGVEESKIGLFMTLTLWGDTFISYLLTWYAEAIGRRRVMVMGTIMMMGSGLVFASCSNYVLLVLAAILGVISPSGDETGPFKSVEEASIAHLTPHNHRPEIFAIYGLFGTAGAAMGSITAGFVVDHLSKSLAWSLESCYRWVFIIYAGISVLKLVFMLALSEKCEISDDDEDEEEDEITDESSSLLPSETPATSQKGSLGLSLQTQHYLPRLLIIFMLDSFGYGLFPSAWVVYYFKKVFKVTASGLGLLFFCTNAIDAISSLPSAFFAKLLGPVKAILFTQAPSAVLFMMITFTSEFWVAALLYFANCATSTMDVVPRQILLTSIVQKNELTKVMGVVNIGKTFARSIGPLFTGKLAEHPGALKYGFVMNASCVLLADLILATNFLQKDSLIKKQQSKHQQIQ</sequence>
<feature type="transmembrane region" description="Helical" evidence="3">
    <location>
        <begin position="288"/>
        <end position="307"/>
    </location>
</feature>
<protein>
    <submittedName>
        <fullName evidence="5">MFS general substrate transporter</fullName>
    </submittedName>
</protein>
<feature type="transmembrane region" description="Helical" evidence="3">
    <location>
        <begin position="92"/>
        <end position="112"/>
    </location>
</feature>
<accession>A0A1E4RDE0</accession>
<gene>
    <name evidence="5" type="ORF">HYPBUDRAFT_154094</name>
</gene>
<dbReference type="PANTHER" id="PTHR23520">
    <property type="entry name" value="TRANSPORTER, PUTATIVE (AFU_ORTHOLOGUE AFUA_3G04000)-RELATED"/>
    <property type="match status" value="1"/>
</dbReference>
<dbReference type="InterPro" id="IPR036259">
    <property type="entry name" value="MFS_trans_sf"/>
</dbReference>
<feature type="region of interest" description="Disordered" evidence="2">
    <location>
        <begin position="208"/>
        <end position="239"/>
    </location>
</feature>
<feature type="transmembrane region" description="Helical" evidence="3">
    <location>
        <begin position="253"/>
        <end position="276"/>
    </location>
</feature>
<dbReference type="SUPFAM" id="SSF103473">
    <property type="entry name" value="MFS general substrate transporter"/>
    <property type="match status" value="1"/>
</dbReference>
<evidence type="ECO:0000256" key="3">
    <source>
        <dbReference type="SAM" id="Phobius"/>
    </source>
</evidence>
<feature type="compositionally biased region" description="Acidic residues" evidence="2">
    <location>
        <begin position="208"/>
        <end position="221"/>
    </location>
</feature>
<dbReference type="EMBL" id="KV454545">
    <property type="protein sequence ID" value="ODV65284.1"/>
    <property type="molecule type" value="Genomic_DNA"/>
</dbReference>
<dbReference type="GeneID" id="30996441"/>
<dbReference type="STRING" id="984485.A0A1E4RDE0"/>
<keyword evidence="3" id="KW-0472">Membrane</keyword>
<reference evidence="6" key="1">
    <citation type="submission" date="2016-05" db="EMBL/GenBank/DDBJ databases">
        <title>Comparative genomics of biotechnologically important yeasts.</title>
        <authorList>
            <consortium name="DOE Joint Genome Institute"/>
            <person name="Riley R."/>
            <person name="Haridas S."/>
            <person name="Wolfe K.H."/>
            <person name="Lopes M.R."/>
            <person name="Hittinger C.T."/>
            <person name="Goker M."/>
            <person name="Salamov A."/>
            <person name="Wisecaver J."/>
            <person name="Long T.M."/>
            <person name="Aerts A.L."/>
            <person name="Barry K."/>
            <person name="Choi C."/>
            <person name="Clum A."/>
            <person name="Coughlan A.Y."/>
            <person name="Deshpande S."/>
            <person name="Douglass A.P."/>
            <person name="Hanson S.J."/>
            <person name="Klenk H.-P."/>
            <person name="Labutti K."/>
            <person name="Lapidus A."/>
            <person name="Lindquist E."/>
            <person name="Lipzen A."/>
            <person name="Meier-Kolthoff J.P."/>
            <person name="Ohm R.A."/>
            <person name="Otillar R.P."/>
            <person name="Pangilinan J."/>
            <person name="Peng Y."/>
            <person name="Rokas A."/>
            <person name="Rosa C.A."/>
            <person name="Scheuner C."/>
            <person name="Sibirny A.A."/>
            <person name="Slot J.C."/>
            <person name="Stielow J.B."/>
            <person name="Sun H."/>
            <person name="Kurtzman C.P."/>
            <person name="Blackwell M."/>
            <person name="Grigoriev I.V."/>
            <person name="Jeffries T.W."/>
        </authorList>
    </citation>
    <scope>NUCLEOTIDE SEQUENCE [LARGE SCALE GENOMIC DNA]</scope>
    <source>
        <strain evidence="6">NRRL Y-1933</strain>
    </source>
</reference>
<dbReference type="PROSITE" id="PS50850">
    <property type="entry name" value="MFS"/>
    <property type="match status" value="1"/>
</dbReference>
<evidence type="ECO:0000313" key="5">
    <source>
        <dbReference type="EMBL" id="ODV65284.1"/>
    </source>
</evidence>
<dbReference type="AlphaFoldDB" id="A0A1E4RDE0"/>
<keyword evidence="3" id="KW-0812">Transmembrane</keyword>
<name>A0A1E4RDE0_9ASCO</name>
<organism evidence="5 6">
    <name type="scientific">Hyphopichia burtonii NRRL Y-1933</name>
    <dbReference type="NCBI Taxonomy" id="984485"/>
    <lineage>
        <taxon>Eukaryota</taxon>
        <taxon>Fungi</taxon>
        <taxon>Dikarya</taxon>
        <taxon>Ascomycota</taxon>
        <taxon>Saccharomycotina</taxon>
        <taxon>Pichiomycetes</taxon>
        <taxon>Debaryomycetaceae</taxon>
        <taxon>Hyphopichia</taxon>
    </lineage>
</organism>
<dbReference type="RefSeq" id="XP_020074351.1">
    <property type="nucleotide sequence ID" value="XM_020221892.1"/>
</dbReference>
<feature type="transmembrane region" description="Helical" evidence="3">
    <location>
        <begin position="180"/>
        <end position="201"/>
    </location>
</feature>
<dbReference type="GO" id="GO:0000329">
    <property type="term" value="C:fungal-type vacuole membrane"/>
    <property type="evidence" value="ECO:0007669"/>
    <property type="project" value="TreeGrafter"/>
</dbReference>
<feature type="compositionally biased region" description="Polar residues" evidence="2">
    <location>
        <begin position="226"/>
        <end position="239"/>
    </location>
</feature>
<evidence type="ECO:0000259" key="4">
    <source>
        <dbReference type="PROSITE" id="PS50850"/>
    </source>
</evidence>
<dbReference type="InterPro" id="IPR020846">
    <property type="entry name" value="MFS_dom"/>
</dbReference>
<evidence type="ECO:0000256" key="1">
    <source>
        <dbReference type="ARBA" id="ARBA00004141"/>
    </source>
</evidence>
<dbReference type="Proteomes" id="UP000095085">
    <property type="component" value="Unassembled WGS sequence"/>
</dbReference>